<feature type="domain" description="Cardiolipin synthase N-terminal" evidence="7">
    <location>
        <begin position="26"/>
        <end position="43"/>
    </location>
</feature>
<comment type="subcellular location">
    <subcellularLocation>
        <location evidence="1">Cell membrane</location>
        <topology evidence="1">Multi-pass membrane protein</topology>
    </subcellularLocation>
</comment>
<dbReference type="InterPro" id="IPR011990">
    <property type="entry name" value="TPR-like_helical_dom_sf"/>
</dbReference>
<accession>A0ABU5ZRD3</accession>
<evidence type="ECO:0000259" key="7">
    <source>
        <dbReference type="Pfam" id="PF13396"/>
    </source>
</evidence>
<keyword evidence="3 6" id="KW-0812">Transmembrane</keyword>
<evidence type="ECO:0000256" key="4">
    <source>
        <dbReference type="ARBA" id="ARBA00022989"/>
    </source>
</evidence>
<evidence type="ECO:0000256" key="1">
    <source>
        <dbReference type="ARBA" id="ARBA00004651"/>
    </source>
</evidence>
<dbReference type="InterPro" id="IPR019734">
    <property type="entry name" value="TPR_rpt"/>
</dbReference>
<comment type="caution">
    <text evidence="8">The sequence shown here is derived from an EMBL/GenBank/DDBJ whole genome shotgun (WGS) entry which is preliminary data.</text>
</comment>
<proteinExistence type="predicted"/>
<dbReference type="Proteomes" id="UP001327027">
    <property type="component" value="Unassembled WGS sequence"/>
</dbReference>
<keyword evidence="5 6" id="KW-0472">Membrane</keyword>
<dbReference type="PIRSF" id="PIRSF030959">
    <property type="entry name" value="UCP030959"/>
    <property type="match status" value="1"/>
</dbReference>
<evidence type="ECO:0000256" key="6">
    <source>
        <dbReference type="SAM" id="Phobius"/>
    </source>
</evidence>
<organism evidence="8 9">
    <name type="scientific">Aquimarina gracilis</name>
    <dbReference type="NCBI Taxonomy" id="874422"/>
    <lineage>
        <taxon>Bacteria</taxon>
        <taxon>Pseudomonadati</taxon>
        <taxon>Bacteroidota</taxon>
        <taxon>Flavobacteriia</taxon>
        <taxon>Flavobacteriales</taxon>
        <taxon>Flavobacteriaceae</taxon>
        <taxon>Aquimarina</taxon>
    </lineage>
</organism>
<evidence type="ECO:0000256" key="2">
    <source>
        <dbReference type="ARBA" id="ARBA00022475"/>
    </source>
</evidence>
<gene>
    <name evidence="8" type="ORF">U6A24_04140</name>
</gene>
<evidence type="ECO:0000256" key="5">
    <source>
        <dbReference type="ARBA" id="ARBA00023136"/>
    </source>
</evidence>
<keyword evidence="2" id="KW-1003">Cell membrane</keyword>
<reference evidence="8 9" key="1">
    <citation type="journal article" date="2013" name="Int. J. Syst. Evol. Microbiol.">
        <title>Aquimarina gracilis sp. nov., isolated from the gut microflora of a mussel, Mytilus coruscus, and emended description of Aquimarina spongiae.</title>
        <authorList>
            <person name="Park S.C."/>
            <person name="Choe H.N."/>
            <person name="Baik K.S."/>
            <person name="Seong C.N."/>
        </authorList>
    </citation>
    <scope>NUCLEOTIDE SEQUENCE [LARGE SCALE GENOMIC DNA]</scope>
    <source>
        <strain evidence="8 9">PSC32</strain>
    </source>
</reference>
<dbReference type="Pfam" id="PF13396">
    <property type="entry name" value="PLDc_N"/>
    <property type="match status" value="1"/>
</dbReference>
<dbReference type="InterPro" id="IPR014562">
    <property type="entry name" value="UCP030959_TPR_rpt-cont"/>
</dbReference>
<evidence type="ECO:0000313" key="9">
    <source>
        <dbReference type="Proteomes" id="UP001327027"/>
    </source>
</evidence>
<evidence type="ECO:0000256" key="3">
    <source>
        <dbReference type="ARBA" id="ARBA00022692"/>
    </source>
</evidence>
<dbReference type="EMBL" id="JAYKLX010000002">
    <property type="protein sequence ID" value="MEB3344636.1"/>
    <property type="molecule type" value="Genomic_DNA"/>
</dbReference>
<dbReference type="Gene3D" id="1.25.40.10">
    <property type="entry name" value="Tetratricopeptide repeat domain"/>
    <property type="match status" value="1"/>
</dbReference>
<sequence length="240" mass="27963">MPYFLIIALQGFCVYHAIKNRKDYYWFFVIIFLPVIGSIIYLLTQVFNKKDLDIAQDEIINIVNPSKKIKDLQKQLDFADTFQNRVNLADALFESGDYTNAIDEFETALNGSYSNNFGVIKKLIKAYSEIEDYNKVIFYAEKIDAKPDFNGSKSQFFYGLALEELGQSEKAEEQLRKIDQRYSNYAERYRLAQFFIEKGKHGSAKEILSEIISESQHMTKTNRVKYREVIKNTKKLLAES</sequence>
<dbReference type="Pfam" id="PF13181">
    <property type="entry name" value="TPR_8"/>
    <property type="match status" value="2"/>
</dbReference>
<dbReference type="RefSeq" id="WP_324178677.1">
    <property type="nucleotide sequence ID" value="NZ_BAABAW010000003.1"/>
</dbReference>
<keyword evidence="4 6" id="KW-1133">Transmembrane helix</keyword>
<dbReference type="InterPro" id="IPR027379">
    <property type="entry name" value="CLS_N"/>
</dbReference>
<protein>
    <submittedName>
        <fullName evidence="8">Tetratricopeptide repeat protein</fullName>
    </submittedName>
</protein>
<name>A0ABU5ZRD3_9FLAO</name>
<evidence type="ECO:0000313" key="8">
    <source>
        <dbReference type="EMBL" id="MEB3344636.1"/>
    </source>
</evidence>
<dbReference type="SUPFAM" id="SSF48452">
    <property type="entry name" value="TPR-like"/>
    <property type="match status" value="1"/>
</dbReference>
<feature type="transmembrane region" description="Helical" evidence="6">
    <location>
        <begin position="24"/>
        <end position="43"/>
    </location>
</feature>
<keyword evidence="9" id="KW-1185">Reference proteome</keyword>